<keyword evidence="3" id="KW-0732">Signal</keyword>
<dbReference type="PANTHER" id="PTHR36234">
    <property type="entry name" value="LYSYL ENDOPEPTIDASE"/>
    <property type="match status" value="1"/>
</dbReference>
<dbReference type="Gene3D" id="2.60.40.10">
    <property type="entry name" value="Immunoglobulins"/>
    <property type="match status" value="1"/>
</dbReference>
<organism evidence="8 9">
    <name type="scientific">Colwellia psychrerythraea</name>
    <name type="common">Vibrio psychroerythus</name>
    <dbReference type="NCBI Taxonomy" id="28229"/>
    <lineage>
        <taxon>Bacteria</taxon>
        <taxon>Pseudomonadati</taxon>
        <taxon>Pseudomonadota</taxon>
        <taxon>Gammaproteobacteria</taxon>
        <taxon>Alteromonadales</taxon>
        <taxon>Colwelliaceae</taxon>
        <taxon>Colwellia</taxon>
    </lineage>
</organism>
<keyword evidence="2 6" id="KW-0645">Protease</keyword>
<keyword evidence="5 6" id="KW-0720">Serine protease</keyword>
<dbReference type="PATRIC" id="fig|28229.3.peg.1951"/>
<dbReference type="InterPro" id="IPR007280">
    <property type="entry name" value="Peptidase_C_arc/bac"/>
</dbReference>
<proteinExistence type="inferred from homology"/>
<accession>A0A099KV82</accession>
<name>A0A099KV82_COLPS</name>
<dbReference type="Pfam" id="PF13365">
    <property type="entry name" value="Trypsin_2"/>
    <property type="match status" value="1"/>
</dbReference>
<dbReference type="OrthoDB" id="5928962at2"/>
<dbReference type="SUPFAM" id="SSF49299">
    <property type="entry name" value="PKD domain"/>
    <property type="match status" value="1"/>
</dbReference>
<evidence type="ECO:0000256" key="5">
    <source>
        <dbReference type="ARBA" id="ARBA00022825"/>
    </source>
</evidence>
<dbReference type="InterPro" id="IPR043504">
    <property type="entry name" value="Peptidase_S1_PA_chymotrypsin"/>
</dbReference>
<evidence type="ECO:0000256" key="2">
    <source>
        <dbReference type="ARBA" id="ARBA00022670"/>
    </source>
</evidence>
<dbReference type="SUPFAM" id="SSF50494">
    <property type="entry name" value="Trypsin-like serine proteases"/>
    <property type="match status" value="1"/>
</dbReference>
<dbReference type="GO" id="GO:0006508">
    <property type="term" value="P:proteolysis"/>
    <property type="evidence" value="ECO:0007669"/>
    <property type="project" value="UniProtKB-KW"/>
</dbReference>
<evidence type="ECO:0000256" key="6">
    <source>
        <dbReference type="RuleBase" id="RU004296"/>
    </source>
</evidence>
<dbReference type="GO" id="GO:0008236">
    <property type="term" value="F:serine-type peptidase activity"/>
    <property type="evidence" value="ECO:0007669"/>
    <property type="project" value="UniProtKB-KW"/>
</dbReference>
<dbReference type="AlphaFoldDB" id="A0A099KV82"/>
<gene>
    <name evidence="8" type="ORF">GAB14E_2327</name>
</gene>
<comment type="similarity">
    <text evidence="1 6">Belongs to the peptidase S1B family.</text>
</comment>
<keyword evidence="4 6" id="KW-0378">Hydrolase</keyword>
<dbReference type="EMBL" id="JQEC01000021">
    <property type="protein sequence ID" value="KGJ93772.1"/>
    <property type="molecule type" value="Genomic_DNA"/>
</dbReference>
<evidence type="ECO:0000313" key="8">
    <source>
        <dbReference type="EMBL" id="KGJ93772.1"/>
    </source>
</evidence>
<dbReference type="Proteomes" id="UP000029868">
    <property type="component" value="Unassembled WGS sequence"/>
</dbReference>
<evidence type="ECO:0000256" key="4">
    <source>
        <dbReference type="ARBA" id="ARBA00022801"/>
    </source>
</evidence>
<dbReference type="PANTHER" id="PTHR36234:SF5">
    <property type="entry name" value="LYSYL ENDOPEPTIDASE"/>
    <property type="match status" value="1"/>
</dbReference>
<dbReference type="PRINTS" id="PR00839">
    <property type="entry name" value="V8PROTEASE"/>
</dbReference>
<evidence type="ECO:0000256" key="3">
    <source>
        <dbReference type="ARBA" id="ARBA00022729"/>
    </source>
</evidence>
<reference evidence="8 9" key="1">
    <citation type="submission" date="2014-08" db="EMBL/GenBank/DDBJ databases">
        <title>Genomic and Phenotypic Diversity of Colwellia psychrerythraea strains from Disparate Marine Basins.</title>
        <authorList>
            <person name="Techtmann S.M."/>
            <person name="Stelling S.C."/>
            <person name="Utturkar S.M."/>
            <person name="Alshibli N."/>
            <person name="Harris A."/>
            <person name="Brown S.D."/>
            <person name="Hazen T.C."/>
        </authorList>
    </citation>
    <scope>NUCLEOTIDE SEQUENCE [LARGE SCALE GENOMIC DNA]</scope>
    <source>
        <strain evidence="8 9">GAB14E</strain>
    </source>
</reference>
<dbReference type="InterPro" id="IPR035986">
    <property type="entry name" value="PKD_dom_sf"/>
</dbReference>
<dbReference type="Gene3D" id="2.40.10.10">
    <property type="entry name" value="Trypsin-like serine proteases"/>
    <property type="match status" value="2"/>
</dbReference>
<dbReference type="EC" id="3.4.21.-" evidence="6"/>
<dbReference type="Pfam" id="PF04151">
    <property type="entry name" value="PPC"/>
    <property type="match status" value="2"/>
</dbReference>
<dbReference type="InterPro" id="IPR009003">
    <property type="entry name" value="Peptidase_S1_PA"/>
</dbReference>
<dbReference type="InterPro" id="IPR013783">
    <property type="entry name" value="Ig-like_fold"/>
</dbReference>
<sequence>MTTSLVSKLDVKKALLTKPILKILFISLLSTNSTVQAKNQISLGDLAVNYSTIDALNNNIDLQSSCGATVERKDVACSADEFIVEYERSRPIARIVTRQESNGSLRTGMCTAWRVGKTNLLMTNNHCIASQERLDESEFWFNFDAIDCAVDVDQEHRLTESVIKVTGGQLLVTDYDHDFTLFKVKEEYFDKIEPFGYFGLDVREPLQGERIYIPQHGYGNPKQLSILSDMDASGFCTVQKSTMTPEDYGRAADTSMGYFCDTVPGSSGSPVLSRTSNNVIALHNQGGCENSGVKISDIWPLIEQYFPQQAIPTGDNHLVDVKPNAKIISHCQDNICQLSASRSTDGNSTQNSNDIAQYSWLIAGNTINGMNINHTFTDVSASHQVSLTVVDHSGLSDNTTLDINVLGHEKPGISLSNGQTINNINSKHGYANYFYIDVPESAVGQSLDIKVVVNEGFVDLGEIREGKFFRVYVTDSNNDQRLAHSGKSTLNQGIEVLGAGRHTIKIYDVGSTSINIDGSYSGVSLTLGYDSSNGEQTCAEDPTQEKCQVSQLSPGVSQFVSAESKIVTEFTIDVTEPLQQLVVTTSGNNGDADLFVNFDSASTGDAQCRSRSGSSNESCVIDNPQLGRYFISVEAYKAFENVTLVANLIPQMGCVDDCCTENCCQDDCGPSDEVTLLDESGLSSDNLLVREVIVPARKTLTVTSSGGTGDADLFVKFGSQPVLWDKDCGSSSSSNIESCSITNTQAGTYYIVLDSYEAFTGIQLKASYQ</sequence>
<comment type="caution">
    <text evidence="8">The sequence shown here is derived from an EMBL/GenBank/DDBJ whole genome shotgun (WGS) entry which is preliminary data.</text>
</comment>
<evidence type="ECO:0000313" key="9">
    <source>
        <dbReference type="Proteomes" id="UP000029868"/>
    </source>
</evidence>
<protein>
    <recommendedName>
        <fullName evidence="6">Serine protease</fullName>
        <ecNumber evidence="6">3.4.21.-</ecNumber>
    </recommendedName>
</protein>
<evidence type="ECO:0000259" key="7">
    <source>
        <dbReference type="Pfam" id="PF04151"/>
    </source>
</evidence>
<dbReference type="RefSeq" id="WP_052093630.1">
    <property type="nucleotide sequence ID" value="NZ_JQEC01000021.1"/>
</dbReference>
<feature type="domain" description="Peptidase C-terminal archaeal/bacterial" evidence="7">
    <location>
        <begin position="570"/>
        <end position="634"/>
    </location>
</feature>
<feature type="domain" description="Peptidase C-terminal archaeal/bacterial" evidence="7">
    <location>
        <begin position="694"/>
        <end position="754"/>
    </location>
</feature>
<evidence type="ECO:0000256" key="1">
    <source>
        <dbReference type="ARBA" id="ARBA00008764"/>
    </source>
</evidence>
<dbReference type="Gene3D" id="2.60.120.380">
    <property type="match status" value="2"/>
</dbReference>
<dbReference type="InterPro" id="IPR008256">
    <property type="entry name" value="Peptidase_S1B"/>
</dbReference>